<evidence type="ECO:0000256" key="3">
    <source>
        <dbReference type="ARBA" id="ARBA00022989"/>
    </source>
</evidence>
<dbReference type="Proteomes" id="UP000028501">
    <property type="component" value="Chromosome"/>
</dbReference>
<accession>A0A075WIM6</accession>
<feature type="transmembrane region" description="Helical" evidence="5">
    <location>
        <begin position="66"/>
        <end position="90"/>
    </location>
</feature>
<feature type="transmembrane region" description="Helical" evidence="5">
    <location>
        <begin position="96"/>
        <end position="115"/>
    </location>
</feature>
<dbReference type="KEGG" id="afg:AFULGI_00006420"/>
<evidence type="ECO:0000256" key="4">
    <source>
        <dbReference type="ARBA" id="ARBA00023136"/>
    </source>
</evidence>
<evidence type="ECO:0000313" key="7">
    <source>
        <dbReference type="Proteomes" id="UP000028501"/>
    </source>
</evidence>
<reference evidence="6 7" key="1">
    <citation type="submission" date="2013-07" db="EMBL/GenBank/DDBJ databases">
        <title>Genome of Archaeoglobus fulgidus.</title>
        <authorList>
            <person name="Fiebig A."/>
            <person name="Birkeland N.-K."/>
        </authorList>
    </citation>
    <scope>NUCLEOTIDE SEQUENCE [LARGE SCALE GENOMIC DNA]</scope>
    <source>
        <strain evidence="6 7">DSM 8774</strain>
    </source>
</reference>
<name>A0A075WIM6_ARCFL</name>
<dbReference type="InterPro" id="IPR035952">
    <property type="entry name" value="Rhomboid-like_sf"/>
</dbReference>
<proteinExistence type="predicted"/>
<dbReference type="EMBL" id="CP006577">
    <property type="protein sequence ID" value="AIG97443.1"/>
    <property type="molecule type" value="Genomic_DNA"/>
</dbReference>
<organism evidence="6 7">
    <name type="scientific">Archaeoglobus fulgidus DSM 8774</name>
    <dbReference type="NCBI Taxonomy" id="1344584"/>
    <lineage>
        <taxon>Archaea</taxon>
        <taxon>Methanobacteriati</taxon>
        <taxon>Methanobacteriota</taxon>
        <taxon>Archaeoglobi</taxon>
        <taxon>Archaeoglobales</taxon>
        <taxon>Archaeoglobaceae</taxon>
        <taxon>Archaeoglobus</taxon>
    </lineage>
</organism>
<comment type="subcellular location">
    <subcellularLocation>
        <location evidence="1">Membrane</location>
        <topology evidence="1">Multi-pass membrane protein</topology>
    </subcellularLocation>
</comment>
<dbReference type="SUPFAM" id="SSF144091">
    <property type="entry name" value="Rhomboid-like"/>
    <property type="match status" value="1"/>
</dbReference>
<evidence type="ECO:0000313" key="6">
    <source>
        <dbReference type="EMBL" id="AIG97443.1"/>
    </source>
</evidence>
<sequence length="121" mass="13643">MLPVVREKKDFLFAYIFLLLVSSSAFAIIYIDFIVAIPPLLLSVLALAKIISKQKRRDSARDRIKILIFNVLFITYFVSLSLIFPTIVVIDGNVTNFMGHFSGLVVGLIIQGVVFQHSLRN</sequence>
<keyword evidence="4 5" id="KW-0472">Membrane</keyword>
<keyword evidence="3 5" id="KW-1133">Transmembrane helix</keyword>
<dbReference type="HOGENOM" id="CLU_2032746_0_0_2"/>
<protein>
    <submittedName>
        <fullName evidence="6">Uncharacterized protein</fullName>
    </submittedName>
</protein>
<evidence type="ECO:0000256" key="2">
    <source>
        <dbReference type="ARBA" id="ARBA00022692"/>
    </source>
</evidence>
<dbReference type="AlphaFoldDB" id="A0A075WIM6"/>
<feature type="transmembrane region" description="Helical" evidence="5">
    <location>
        <begin position="12"/>
        <end position="45"/>
    </location>
</feature>
<evidence type="ECO:0000256" key="5">
    <source>
        <dbReference type="SAM" id="Phobius"/>
    </source>
</evidence>
<keyword evidence="2 5" id="KW-0812">Transmembrane</keyword>
<gene>
    <name evidence="6" type="ORF">AFULGI_00006420</name>
</gene>
<evidence type="ECO:0000256" key="1">
    <source>
        <dbReference type="ARBA" id="ARBA00004141"/>
    </source>
</evidence>
<dbReference type="GO" id="GO:0016020">
    <property type="term" value="C:membrane"/>
    <property type="evidence" value="ECO:0007669"/>
    <property type="project" value="UniProtKB-SubCell"/>
</dbReference>